<feature type="compositionally biased region" description="Pro residues" evidence="1">
    <location>
        <begin position="21"/>
        <end position="33"/>
    </location>
</feature>
<feature type="region of interest" description="Disordered" evidence="1">
    <location>
        <begin position="1"/>
        <end position="33"/>
    </location>
</feature>
<reference evidence="4" key="1">
    <citation type="submission" date="2016-06" db="UniProtKB">
        <authorList>
            <consortium name="WormBaseParasite"/>
        </authorList>
    </citation>
    <scope>IDENTIFICATION</scope>
</reference>
<sequence>MYPVEMDLESNKSVSGNGVLLPPPPPAPLTPPSPNIVPSLPVGLSTTPVVMAPTVLPTPPPPPPLVMLHPNAASQVLVSTSARGNAPSLYPYFPPPPPHQLTTDQGVNLGTVTGPQTSTATASVIFPGVPYAANLVATSPLAIPTVPSLNLVSHAPAATAQSAGMVNTFQNIPTTLSHVAATPTASAAAPYTNQTPTFALYSGPASQQLPPTAVTFSAGSHYPSTMLEHNRHYSSANINVSNNNSSTVKVSDHPAVMLPPAVLHPYASATNYNISGTSVASYSIPTTSSTATTAGGSLTTATASSLQQQLHLQLPK</sequence>
<accession>A0A183HUE1</accession>
<evidence type="ECO:0000313" key="2">
    <source>
        <dbReference type="EMBL" id="VDO73848.1"/>
    </source>
</evidence>
<gene>
    <name evidence="2" type="ORF">OFLC_LOCUS11103</name>
</gene>
<name>A0A183HUE1_9BILA</name>
<evidence type="ECO:0000313" key="3">
    <source>
        <dbReference type="Proteomes" id="UP000267606"/>
    </source>
</evidence>
<dbReference type="AlphaFoldDB" id="A0A183HUE1"/>
<protein>
    <submittedName>
        <fullName evidence="4">Protein muscleblind</fullName>
    </submittedName>
</protein>
<reference evidence="2 3" key="2">
    <citation type="submission" date="2018-11" db="EMBL/GenBank/DDBJ databases">
        <authorList>
            <consortium name="Pathogen Informatics"/>
        </authorList>
    </citation>
    <scope>NUCLEOTIDE SEQUENCE [LARGE SCALE GENOMIC DNA]</scope>
</reference>
<dbReference type="Proteomes" id="UP000267606">
    <property type="component" value="Unassembled WGS sequence"/>
</dbReference>
<evidence type="ECO:0000313" key="4">
    <source>
        <dbReference type="WBParaSite" id="OFLC_0001110301-mRNA-1"/>
    </source>
</evidence>
<dbReference type="STRING" id="387005.A0A183HUE1"/>
<dbReference type="WBParaSite" id="OFLC_0001110301-mRNA-1">
    <property type="protein sequence ID" value="OFLC_0001110301-mRNA-1"/>
    <property type="gene ID" value="OFLC_0001110301"/>
</dbReference>
<evidence type="ECO:0000256" key="1">
    <source>
        <dbReference type="SAM" id="MobiDB-lite"/>
    </source>
</evidence>
<keyword evidence="3" id="KW-1185">Reference proteome</keyword>
<proteinExistence type="predicted"/>
<dbReference type="EMBL" id="UZAJ01015597">
    <property type="protein sequence ID" value="VDO73848.1"/>
    <property type="molecule type" value="Genomic_DNA"/>
</dbReference>
<organism evidence="4">
    <name type="scientific">Onchocerca flexuosa</name>
    <dbReference type="NCBI Taxonomy" id="387005"/>
    <lineage>
        <taxon>Eukaryota</taxon>
        <taxon>Metazoa</taxon>
        <taxon>Ecdysozoa</taxon>
        <taxon>Nematoda</taxon>
        <taxon>Chromadorea</taxon>
        <taxon>Rhabditida</taxon>
        <taxon>Spirurina</taxon>
        <taxon>Spiruromorpha</taxon>
        <taxon>Filarioidea</taxon>
        <taxon>Onchocercidae</taxon>
        <taxon>Onchocerca</taxon>
    </lineage>
</organism>